<protein>
    <submittedName>
        <fullName evidence="1">Uncharacterized protein</fullName>
    </submittedName>
</protein>
<accession>A0A6C0JTK2</accession>
<organism evidence="1">
    <name type="scientific">viral metagenome</name>
    <dbReference type="NCBI Taxonomy" id="1070528"/>
    <lineage>
        <taxon>unclassified sequences</taxon>
        <taxon>metagenomes</taxon>
        <taxon>organismal metagenomes</taxon>
    </lineage>
</organism>
<dbReference type="AlphaFoldDB" id="A0A6C0JTK2"/>
<reference evidence="1" key="1">
    <citation type="journal article" date="2020" name="Nature">
        <title>Giant virus diversity and host interactions through global metagenomics.</title>
        <authorList>
            <person name="Schulz F."/>
            <person name="Roux S."/>
            <person name="Paez-Espino D."/>
            <person name="Jungbluth S."/>
            <person name="Walsh D.A."/>
            <person name="Denef V.J."/>
            <person name="McMahon K.D."/>
            <person name="Konstantinidis K.T."/>
            <person name="Eloe-Fadrosh E.A."/>
            <person name="Kyrpides N.C."/>
            <person name="Woyke T."/>
        </authorList>
    </citation>
    <scope>NUCLEOTIDE SEQUENCE</scope>
    <source>
        <strain evidence="1">GVMAG-S-1063924-116</strain>
    </source>
</reference>
<name>A0A6C0JTK2_9ZZZZ</name>
<proteinExistence type="predicted"/>
<evidence type="ECO:0000313" key="1">
    <source>
        <dbReference type="EMBL" id="QHU08703.1"/>
    </source>
</evidence>
<sequence length="220" mass="25686">MAKGVRLGKEVVHKEWEACANFISDDYWRQRFDEMARGKMPAKCFYDSGTLSFWGKERDEVSFNTDDTKSMVSSAMKFLSKNCYINNKTTSRCKDRYMVIKEWSLCNDVTKHNLLERYVDIISMFAGMDESEKESLMGIINNGIRRKALTVVIRDSAIYDIKGLVWDEETGTYYVDYKVKVDKSKTTHVIPYKKTMGKRKLKKYESNWVKDIGRKYGGNK</sequence>
<dbReference type="EMBL" id="MN740698">
    <property type="protein sequence ID" value="QHU08703.1"/>
    <property type="molecule type" value="Genomic_DNA"/>
</dbReference>